<dbReference type="OrthoDB" id="1262144at2"/>
<dbReference type="EMBL" id="QBKT01000002">
    <property type="protein sequence ID" value="PTX62890.1"/>
    <property type="molecule type" value="Genomic_DNA"/>
</dbReference>
<evidence type="ECO:0008006" key="3">
    <source>
        <dbReference type="Google" id="ProtNLM"/>
    </source>
</evidence>
<name>A0A2T6C3J7_9FLAO</name>
<sequence length="80" mass="9035">MATVDKIRSGLIDKILSIKNKDVLLALDNMISSTSAETEIIELTKEQKQMLEMSEADIENGRLISQEAMDKRNLEWLNGL</sequence>
<evidence type="ECO:0000313" key="2">
    <source>
        <dbReference type="Proteomes" id="UP000244090"/>
    </source>
</evidence>
<accession>A0A2T6C3J7</accession>
<evidence type="ECO:0000313" key="1">
    <source>
        <dbReference type="EMBL" id="PTX62890.1"/>
    </source>
</evidence>
<comment type="caution">
    <text evidence="1">The sequence shown here is derived from an EMBL/GenBank/DDBJ whole genome shotgun (WGS) entry which is preliminary data.</text>
</comment>
<reference evidence="1 2" key="1">
    <citation type="submission" date="2018-04" db="EMBL/GenBank/DDBJ databases">
        <title>Genomic Encyclopedia of Archaeal and Bacterial Type Strains, Phase II (KMG-II): from individual species to whole genera.</title>
        <authorList>
            <person name="Goeker M."/>
        </authorList>
    </citation>
    <scope>NUCLEOTIDE SEQUENCE [LARGE SCALE GENOMIC DNA]</scope>
    <source>
        <strain evidence="1 2">DSM 25731</strain>
    </source>
</reference>
<dbReference type="Proteomes" id="UP000244090">
    <property type="component" value="Unassembled WGS sequence"/>
</dbReference>
<protein>
    <recommendedName>
        <fullName evidence="3">Addiction module component</fullName>
    </recommendedName>
</protein>
<keyword evidence="2" id="KW-1185">Reference proteome</keyword>
<organism evidence="1 2">
    <name type="scientific">Kordia periserrulae</name>
    <dbReference type="NCBI Taxonomy" id="701523"/>
    <lineage>
        <taxon>Bacteria</taxon>
        <taxon>Pseudomonadati</taxon>
        <taxon>Bacteroidota</taxon>
        <taxon>Flavobacteriia</taxon>
        <taxon>Flavobacteriales</taxon>
        <taxon>Flavobacteriaceae</taxon>
        <taxon>Kordia</taxon>
    </lineage>
</organism>
<dbReference type="AlphaFoldDB" id="A0A2T6C3J7"/>
<gene>
    <name evidence="1" type="ORF">C8N46_102290</name>
</gene>
<dbReference type="RefSeq" id="WP_108113870.1">
    <property type="nucleotide sequence ID" value="NZ_QBKT01000002.1"/>
</dbReference>
<proteinExistence type="predicted"/>